<reference evidence="11" key="2">
    <citation type="submission" date="2023-05" db="EMBL/GenBank/DDBJ databases">
        <authorList>
            <consortium name="Lawrence Berkeley National Laboratory"/>
            <person name="Steindorff A."/>
            <person name="Hensen N."/>
            <person name="Bonometti L."/>
            <person name="Westerberg I."/>
            <person name="Brannstrom I.O."/>
            <person name="Guillou S."/>
            <person name="Cros-Aarteil S."/>
            <person name="Calhoun S."/>
            <person name="Haridas S."/>
            <person name="Kuo A."/>
            <person name="Mondo S."/>
            <person name="Pangilinan J."/>
            <person name="Riley R."/>
            <person name="Labutti K."/>
            <person name="Andreopoulos B."/>
            <person name="Lipzen A."/>
            <person name="Chen C."/>
            <person name="Yanf M."/>
            <person name="Daum C."/>
            <person name="Ng V."/>
            <person name="Clum A."/>
            <person name="Ohm R."/>
            <person name="Martin F."/>
            <person name="Silar P."/>
            <person name="Natvig D."/>
            <person name="Lalanne C."/>
            <person name="Gautier V."/>
            <person name="Ament-Velasquez S.L."/>
            <person name="Kruys A."/>
            <person name="Hutchinson M.I."/>
            <person name="Powell A.J."/>
            <person name="Barry K."/>
            <person name="Miller A.N."/>
            <person name="Grigoriev I.V."/>
            <person name="Debuchy R."/>
            <person name="Gladieux P."/>
            <person name="Thoren M.H."/>
            <person name="Johannesson H."/>
        </authorList>
    </citation>
    <scope>NUCLEOTIDE SEQUENCE</scope>
    <source>
        <strain evidence="11">PSN309</strain>
    </source>
</reference>
<dbReference type="GO" id="GO:0004843">
    <property type="term" value="F:cysteine-type deubiquitinase activity"/>
    <property type="evidence" value="ECO:0007669"/>
    <property type="project" value="UniProtKB-EC"/>
</dbReference>
<evidence type="ECO:0000259" key="10">
    <source>
        <dbReference type="Pfam" id="PF20255"/>
    </source>
</evidence>
<accession>A0AAN6WJ58</accession>
<keyword evidence="5" id="KW-0378">Hydrolase</keyword>
<dbReference type="InterPro" id="IPR022099">
    <property type="entry name" value="DUF3638"/>
</dbReference>
<evidence type="ECO:0000256" key="6">
    <source>
        <dbReference type="ARBA" id="ARBA00022807"/>
    </source>
</evidence>
<dbReference type="InterPro" id="IPR051346">
    <property type="entry name" value="OTU_Deubiquitinase"/>
</dbReference>
<dbReference type="Pfam" id="PF20255">
    <property type="entry name" value="DUF6606"/>
    <property type="match status" value="1"/>
</dbReference>
<dbReference type="GO" id="GO:0006508">
    <property type="term" value="P:proteolysis"/>
    <property type="evidence" value="ECO:0007669"/>
    <property type="project" value="UniProtKB-KW"/>
</dbReference>
<dbReference type="Proteomes" id="UP001302126">
    <property type="component" value="Unassembled WGS sequence"/>
</dbReference>
<evidence type="ECO:0000256" key="7">
    <source>
        <dbReference type="SAM" id="MobiDB-lite"/>
    </source>
</evidence>
<feature type="compositionally biased region" description="Basic and acidic residues" evidence="7">
    <location>
        <begin position="2652"/>
        <end position="2665"/>
    </location>
</feature>
<dbReference type="PANTHER" id="PTHR13367">
    <property type="entry name" value="UBIQUITIN THIOESTERASE"/>
    <property type="match status" value="1"/>
</dbReference>
<dbReference type="PANTHER" id="PTHR13367:SF34">
    <property type="match status" value="1"/>
</dbReference>
<keyword evidence="3" id="KW-0645">Protease</keyword>
<dbReference type="InterPro" id="IPR046541">
    <property type="entry name" value="DUF6606"/>
</dbReference>
<evidence type="ECO:0000259" key="8">
    <source>
        <dbReference type="Pfam" id="PF12340"/>
    </source>
</evidence>
<name>A0AAN6WJ58_9PEZI</name>
<dbReference type="Pfam" id="PF12359">
    <property type="entry name" value="DUF3645"/>
    <property type="match status" value="1"/>
</dbReference>
<proteinExistence type="predicted"/>
<sequence length="2947" mass="330479">MRSLEYAIHHVFLPPKIPQEDDTSIEHEHNLISSLLESTRKFPQQRPAAEGSQRLRLVIRMLERLLKVKPGLDSSTKGAVMQQVIRELEDGECVLLHIRAQNAGLLLTGRQDDILVEAFELLAPNKDVMSCQGRLIREFPDCAAAIDRTLVHNSDFLGEFVNVLCQLELRPSPVARPKSWKAGQDFDEERDTDSPFLVTDMVIGTLAGLGVSVEPQRIIKRSREQVNWDSACLPFHRSPTWLLLRVALRLVLDRNPPQDAYDSLYKALTTLHHGRLLEQAGQLEFNSDLRFAMQAKLVRRIIKLDPLKNSTWLSKTKDILKANHDELEQRWQGAQKRRITCQASHLERLCFQADSNLQLQELKKHLSWIQARSTNTLPKLQTWKCFFSNWNRGLSGIYPLGAAYSGNPEALSLMCLNIMDLWVAMDKVAGKAISLLLDYDPGFTSDFLCPLILSTQSQMARLHAIEFYLSRRRRAANNGYPRAFAEFGGQESFAVRYFDSSVEHQNLLDRILTESASTAALKLQEYHDMCSKDAELSRQLSLSTHDEEWNDDQLRLICNSWCEACSLGRRKSALRIDIFEWPLPEDLTLSKAIVFEIRPPKIVAVWRDMTTKLFLDVFPSPGMPKSESKIWRAAVHSGLKPFAIGMSRVQLASTTKPVEVTHYRGKHINQVSESAVCACLEAGPSRSDGLVVREAHADTLNDEFVGRAVAALDEALARFRDNWQNEIAVGILACLATRILSLTTSRVLSDSLLGFLSQVRNVAIQWARQLLERTASCSSAQGQKELDERVLMAALTCISTFNIESDLLRNVLRSPDDLAVLVEAAIIAQDHTPATARVSSPILLVLSRRWRATMHKSLGFVKEEVVEQNNSGFHAAIQRFWADYLPHATQWSALLGNQGHVLNARMSRKSSEPIGITFNLLDGRLLVDGFPLSRLPKEYESHPTYAQLFGTQILEVMPSTRHGMRFSACREQRGWVVHFAMIGSELVIQALRRREVISVEEASDLEVCEFVPSWKLGGDVPVSFKRNHSHWLNVSTGAIEFRPVGNPWAASSDSWILARDGHRNVLSRDGCYLIDPHSPTAEALSTILNPIEQKGNVDIVFHPDDRMVVLDLPRFSLSFMLVEGDSSIKSKHYSGMRIDECQSIGTLVGLQNQLVLRQDGVLKYSTPTRIILVPRGPLSTRMESGHISVGVSILSSQLNVKHDTFTIDSKLGRMTSNGLLSSKLYLCLLHALTSYSLPDPLTGRTGTEEALRILRSASVRSFQRLDTESYSLLCEIARLSPKRFFYPQHLQDMEQVVWSNKLPVLSQHDGFWPAVESIIQHARACKLLNQNDGGDTNSSDLAFTDQSSNLLVGRAKIRNAMFQVSEFGAEDHTTDFDRRYFGRHWDKHGRFSEKFTRAKAVTKCVVSGCQQLVDRPSAQLRGAILSITGKKFAGHLVVDITFKIDHLQLHSASLGGLWCGLHQSLAEQTNKYKTAFFLSALIHAKEASWDAVQALMAIANVPWFHTTITPPTEENFDFDYKISSMRHIVDKLVERHLYPLAQCPEATLPRLYQESENAASRRRHRRWKVRSDELASNLASRLEEQWLQQPRRWAVSEPRGNPYSSYMDVNAIMRDVSDALELARRTQLFEEYLDEVVKELSQISLLSDEETAKDVSTLSPPAAPRERELRSSQLGFVRTSALFSRPAPSTERPQPTNFSHLCDHVMQTAGDGGPLADLLDRLSRLCGNKPYQVAYINELRGSSGSAADLRHQLNHGFAELESIFEECLLRCKQTTEEIRSNIDEALRGQSTADVVAQAARLYPRISPVFLLQRLARAFWDELSMDWRVCLVNYGLSLVYLQRAERLVRASRRRDRQTDLLKELLNMGSHGCNEGDPLTFPESLVLELEQGILIRPVQQEIAAKMRSPPEGKNSVMQLNMGEGKSSVIVPIVAAALADGKRLVRVVVAKPQSNQMMHTLIATLGGLINRQIFYLPIARAVSLTASDVQVVQWMLDKCKKEGGVLLVQPEHLLSFKLMGLEKIWTGDTLGKQTLSAYREFEDASRDIVDESDENFSVKFELIYTMGSQQPIDMSPDRWTIIQELMDTVLEVARELVTGPKAGTMKGLLFEEDRASGRFPTVRVLEEAAGKRLVHAIAEHVCRTGMRMFPIQHQSKQMRRAVLEYILEPSLVSEQVVAVENASSGFFSEPTTRNALLLLRGLLATGVLLFVLGQKRFRVNYGLAPDRKPPTILAVPYRAKDSPAPRSEFSHPDVVILLTCLSYYYRGLSDDEMYTCLEKLNRSDQAEQEYNRWATASPQLHSSLRHFSGVNLEDSGLCKRTVFPALRYAKPAVDFYLATVVFPKEMREFPLKLSASGWDLGKATPHALTGFSGTTDSKYVLPLSVTALDLPKQRHTNSAVLACLLRDENTVLELGGGQTHLSALTVEMLLTAVTTSAQPMRVILDVGAQIIELNNLQVAQRWLDLVPSQEADAVIFFNDQDELSAKLTRSSPCMRMRKLGNGQSVTFCVSPEMQKRIRMLGRVEDSRSLAVTDILVYAIAETWDDAYRSLPLWATQGIRHQHQEIVWDRVDKTGELSVKDVQDYLEDEAQSLEQRYLPVSGASGASNPQSLTSKLNAALKLESRQDQVAQISDKCNEFGLANLDAMGSLQEEQERELAPEVERERQVERPPPQDPASHNLHADVKKFAVSGILTRNSKAFLQAFQTLVDTSASKLFPVAKFPSDLLATADFARTIKTKNNDHSFCSDAYQRPVQWLLTQSSPEARNEMHIVLVSAWEANKLKALLETSPPPTHPVLLRAYLPRSSLSYPSLEDLTTYTVPASTATTPPAAPPPELITQLNLFAGQLYLRSYDEYVQLCRYLGLSYTENDGDRDIAADGFVGKAGGGAGYEQACAFEASPVAFLSVLFKRIRRDCLDIEKTHMGRVLTGEILRERNFGFEVEGIGSGVGGG</sequence>
<dbReference type="EC" id="3.4.19.12" evidence="2"/>
<keyword evidence="6" id="KW-0788">Thiol protease</keyword>
<gene>
    <name evidence="11" type="ORF">QBC35DRAFT_395228</name>
</gene>
<evidence type="ECO:0000313" key="12">
    <source>
        <dbReference type="Proteomes" id="UP001302126"/>
    </source>
</evidence>
<evidence type="ECO:0000256" key="5">
    <source>
        <dbReference type="ARBA" id="ARBA00022801"/>
    </source>
</evidence>
<dbReference type="InterPro" id="IPR022105">
    <property type="entry name" value="DUF3645"/>
</dbReference>
<feature type="region of interest" description="Disordered" evidence="7">
    <location>
        <begin position="2646"/>
        <end position="2676"/>
    </location>
</feature>
<feature type="domain" description="DUF3645" evidence="9">
    <location>
        <begin position="2224"/>
        <end position="2256"/>
    </location>
</feature>
<evidence type="ECO:0000256" key="2">
    <source>
        <dbReference type="ARBA" id="ARBA00012759"/>
    </source>
</evidence>
<organism evidence="11 12">
    <name type="scientific">Podospora australis</name>
    <dbReference type="NCBI Taxonomy" id="1536484"/>
    <lineage>
        <taxon>Eukaryota</taxon>
        <taxon>Fungi</taxon>
        <taxon>Dikarya</taxon>
        <taxon>Ascomycota</taxon>
        <taxon>Pezizomycotina</taxon>
        <taxon>Sordariomycetes</taxon>
        <taxon>Sordariomycetidae</taxon>
        <taxon>Sordariales</taxon>
        <taxon>Podosporaceae</taxon>
        <taxon>Podospora</taxon>
    </lineage>
</organism>
<dbReference type="EMBL" id="MU864609">
    <property type="protein sequence ID" value="KAK4182801.1"/>
    <property type="molecule type" value="Genomic_DNA"/>
</dbReference>
<evidence type="ECO:0000259" key="9">
    <source>
        <dbReference type="Pfam" id="PF12359"/>
    </source>
</evidence>
<protein>
    <recommendedName>
        <fullName evidence="2">ubiquitinyl hydrolase 1</fullName>
        <ecNumber evidence="2">3.4.19.12</ecNumber>
    </recommendedName>
</protein>
<comment type="caution">
    <text evidence="11">The sequence shown here is derived from an EMBL/GenBank/DDBJ whole genome shotgun (WGS) entry which is preliminary data.</text>
</comment>
<evidence type="ECO:0000256" key="1">
    <source>
        <dbReference type="ARBA" id="ARBA00000707"/>
    </source>
</evidence>
<comment type="catalytic activity">
    <reaction evidence="1">
        <text>Thiol-dependent hydrolysis of ester, thioester, amide, peptide and isopeptide bonds formed by the C-terminal Gly of ubiquitin (a 76-residue protein attached to proteins as an intracellular targeting signal).</text>
        <dbReference type="EC" id="3.4.19.12"/>
    </reaction>
</comment>
<feature type="region of interest" description="Disordered" evidence="7">
    <location>
        <begin position="1650"/>
        <end position="1670"/>
    </location>
</feature>
<evidence type="ECO:0000256" key="3">
    <source>
        <dbReference type="ARBA" id="ARBA00022670"/>
    </source>
</evidence>
<evidence type="ECO:0000313" key="11">
    <source>
        <dbReference type="EMBL" id="KAK4182801.1"/>
    </source>
</evidence>
<feature type="domain" description="DUF3638" evidence="8">
    <location>
        <begin position="1874"/>
        <end position="2093"/>
    </location>
</feature>
<dbReference type="Pfam" id="PF12340">
    <property type="entry name" value="DUF3638"/>
    <property type="match status" value="1"/>
</dbReference>
<keyword evidence="4" id="KW-0833">Ubl conjugation pathway</keyword>
<evidence type="ECO:0000256" key="4">
    <source>
        <dbReference type="ARBA" id="ARBA00022786"/>
    </source>
</evidence>
<feature type="domain" description="DUF6606" evidence="10">
    <location>
        <begin position="8"/>
        <end position="278"/>
    </location>
</feature>
<reference evidence="11" key="1">
    <citation type="journal article" date="2023" name="Mol. Phylogenet. Evol.">
        <title>Genome-scale phylogeny and comparative genomics of the fungal order Sordariales.</title>
        <authorList>
            <person name="Hensen N."/>
            <person name="Bonometti L."/>
            <person name="Westerberg I."/>
            <person name="Brannstrom I.O."/>
            <person name="Guillou S."/>
            <person name="Cros-Aarteil S."/>
            <person name="Calhoun S."/>
            <person name="Haridas S."/>
            <person name="Kuo A."/>
            <person name="Mondo S."/>
            <person name="Pangilinan J."/>
            <person name="Riley R."/>
            <person name="LaButti K."/>
            <person name="Andreopoulos B."/>
            <person name="Lipzen A."/>
            <person name="Chen C."/>
            <person name="Yan M."/>
            <person name="Daum C."/>
            <person name="Ng V."/>
            <person name="Clum A."/>
            <person name="Steindorff A."/>
            <person name="Ohm R.A."/>
            <person name="Martin F."/>
            <person name="Silar P."/>
            <person name="Natvig D.O."/>
            <person name="Lalanne C."/>
            <person name="Gautier V."/>
            <person name="Ament-Velasquez S.L."/>
            <person name="Kruys A."/>
            <person name="Hutchinson M.I."/>
            <person name="Powell A.J."/>
            <person name="Barry K."/>
            <person name="Miller A.N."/>
            <person name="Grigoriev I.V."/>
            <person name="Debuchy R."/>
            <person name="Gladieux P."/>
            <person name="Hiltunen Thoren M."/>
            <person name="Johannesson H."/>
        </authorList>
    </citation>
    <scope>NUCLEOTIDE SEQUENCE</scope>
    <source>
        <strain evidence="11">PSN309</strain>
    </source>
</reference>
<keyword evidence="12" id="KW-1185">Reference proteome</keyword>